<protein>
    <submittedName>
        <fullName evidence="1">6879_t:CDS:1</fullName>
    </submittedName>
</protein>
<gene>
    <name evidence="1" type="ORF">AMORRO_LOCUS13951</name>
</gene>
<dbReference type="Proteomes" id="UP000789342">
    <property type="component" value="Unassembled WGS sequence"/>
</dbReference>
<evidence type="ECO:0000313" key="1">
    <source>
        <dbReference type="EMBL" id="CAG8730115.1"/>
    </source>
</evidence>
<comment type="caution">
    <text evidence="1">The sequence shown here is derived from an EMBL/GenBank/DDBJ whole genome shotgun (WGS) entry which is preliminary data.</text>
</comment>
<name>A0A9N9IDA3_9GLOM</name>
<dbReference type="OrthoDB" id="2419486at2759"/>
<sequence length="102" mass="11546">NLAVTDKVPNITNEDMENEILKLQKELSKSNSREIPKETVKLEITSSSGSAWRMYDPNEWKHCPMGCLSDGQIPCLDLSLDLDGPSPFFSDSRREANMMQIE</sequence>
<accession>A0A9N9IDA3</accession>
<reference evidence="1" key="1">
    <citation type="submission" date="2021-06" db="EMBL/GenBank/DDBJ databases">
        <authorList>
            <person name="Kallberg Y."/>
            <person name="Tangrot J."/>
            <person name="Rosling A."/>
        </authorList>
    </citation>
    <scope>NUCLEOTIDE SEQUENCE</scope>
    <source>
        <strain evidence="1">CL551</strain>
    </source>
</reference>
<evidence type="ECO:0000313" key="2">
    <source>
        <dbReference type="Proteomes" id="UP000789342"/>
    </source>
</evidence>
<keyword evidence="2" id="KW-1185">Reference proteome</keyword>
<proteinExistence type="predicted"/>
<dbReference type="AlphaFoldDB" id="A0A9N9IDA3"/>
<feature type="non-terminal residue" evidence="1">
    <location>
        <position position="102"/>
    </location>
</feature>
<organism evidence="1 2">
    <name type="scientific">Acaulospora morrowiae</name>
    <dbReference type="NCBI Taxonomy" id="94023"/>
    <lineage>
        <taxon>Eukaryota</taxon>
        <taxon>Fungi</taxon>
        <taxon>Fungi incertae sedis</taxon>
        <taxon>Mucoromycota</taxon>
        <taxon>Glomeromycotina</taxon>
        <taxon>Glomeromycetes</taxon>
        <taxon>Diversisporales</taxon>
        <taxon>Acaulosporaceae</taxon>
        <taxon>Acaulospora</taxon>
    </lineage>
</organism>
<dbReference type="EMBL" id="CAJVPV010025898">
    <property type="protein sequence ID" value="CAG8730115.1"/>
    <property type="molecule type" value="Genomic_DNA"/>
</dbReference>